<name>A0ABD3FBG4_9STRA</name>
<dbReference type="EMBL" id="JBIMZQ010000027">
    <property type="protein sequence ID" value="KAL3663629.1"/>
    <property type="molecule type" value="Genomic_DNA"/>
</dbReference>
<dbReference type="AlphaFoldDB" id="A0ABD3FBG4"/>
<sequence>MECVPKYHHAGANPQRFLMSPANDVDICGNVHIDCCQEQEITIIKRRGRPKLSNSKNRAYYWAGRIRVNVPWVTRPATFLVVLLVRKANTERTATLFNVATANAKRVR</sequence>
<evidence type="ECO:0000313" key="1">
    <source>
        <dbReference type="EMBL" id="KAL3663629.1"/>
    </source>
</evidence>
<keyword evidence="2" id="KW-1185">Reference proteome</keyword>
<gene>
    <name evidence="1" type="ORF">V7S43_011515</name>
</gene>
<comment type="caution">
    <text evidence="1">The sequence shown here is derived from an EMBL/GenBank/DDBJ whole genome shotgun (WGS) entry which is preliminary data.</text>
</comment>
<evidence type="ECO:0000313" key="2">
    <source>
        <dbReference type="Proteomes" id="UP001632037"/>
    </source>
</evidence>
<proteinExistence type="predicted"/>
<reference evidence="1 2" key="1">
    <citation type="submission" date="2024-09" db="EMBL/GenBank/DDBJ databases">
        <title>Genome sequencing and assembly of Phytophthora oleae, isolate VK10A, causative agent of rot of olive drupes.</title>
        <authorList>
            <person name="Conti Taguali S."/>
            <person name="Riolo M."/>
            <person name="La Spada F."/>
            <person name="Cacciola S.O."/>
            <person name="Dionisio G."/>
        </authorList>
    </citation>
    <scope>NUCLEOTIDE SEQUENCE [LARGE SCALE GENOMIC DNA]</scope>
    <source>
        <strain evidence="1 2">VK10A</strain>
    </source>
</reference>
<accession>A0ABD3FBG4</accession>
<organism evidence="1 2">
    <name type="scientific">Phytophthora oleae</name>
    <dbReference type="NCBI Taxonomy" id="2107226"/>
    <lineage>
        <taxon>Eukaryota</taxon>
        <taxon>Sar</taxon>
        <taxon>Stramenopiles</taxon>
        <taxon>Oomycota</taxon>
        <taxon>Peronosporomycetes</taxon>
        <taxon>Peronosporales</taxon>
        <taxon>Peronosporaceae</taxon>
        <taxon>Phytophthora</taxon>
    </lineage>
</organism>
<protein>
    <submittedName>
        <fullName evidence="1">Uncharacterized protein</fullName>
    </submittedName>
</protein>
<dbReference type="Proteomes" id="UP001632037">
    <property type="component" value="Unassembled WGS sequence"/>
</dbReference>